<dbReference type="EMBL" id="KB031030">
    <property type="protein sequence ID" value="ELK06539.1"/>
    <property type="molecule type" value="Genomic_DNA"/>
</dbReference>
<evidence type="ECO:0000313" key="3">
    <source>
        <dbReference type="Proteomes" id="UP000010552"/>
    </source>
</evidence>
<gene>
    <name evidence="2" type="ORF">PAL_GLEAN10022816</name>
</gene>
<name>L5K4A0_PTEAL</name>
<dbReference type="Proteomes" id="UP000010552">
    <property type="component" value="Unassembled WGS sequence"/>
</dbReference>
<feature type="region of interest" description="Disordered" evidence="1">
    <location>
        <begin position="279"/>
        <end position="321"/>
    </location>
</feature>
<organism evidence="2 3">
    <name type="scientific">Pteropus alecto</name>
    <name type="common">Black flying fox</name>
    <dbReference type="NCBI Taxonomy" id="9402"/>
    <lineage>
        <taxon>Eukaryota</taxon>
        <taxon>Metazoa</taxon>
        <taxon>Chordata</taxon>
        <taxon>Craniata</taxon>
        <taxon>Vertebrata</taxon>
        <taxon>Euteleostomi</taxon>
        <taxon>Mammalia</taxon>
        <taxon>Eutheria</taxon>
        <taxon>Laurasiatheria</taxon>
        <taxon>Chiroptera</taxon>
        <taxon>Yinpterochiroptera</taxon>
        <taxon>Pteropodoidea</taxon>
        <taxon>Pteropodidae</taxon>
        <taxon>Pteropodinae</taxon>
        <taxon>Pteropus</taxon>
    </lineage>
</organism>
<dbReference type="AlphaFoldDB" id="L5K4A0"/>
<accession>L5K4A0</accession>
<protein>
    <submittedName>
        <fullName evidence="2">Uncharacterized protein</fullName>
    </submittedName>
</protein>
<evidence type="ECO:0000256" key="1">
    <source>
        <dbReference type="SAM" id="MobiDB-lite"/>
    </source>
</evidence>
<feature type="compositionally biased region" description="Basic and acidic residues" evidence="1">
    <location>
        <begin position="1"/>
        <end position="10"/>
    </location>
</feature>
<evidence type="ECO:0000313" key="2">
    <source>
        <dbReference type="EMBL" id="ELK06539.1"/>
    </source>
</evidence>
<feature type="region of interest" description="Disordered" evidence="1">
    <location>
        <begin position="1"/>
        <end position="36"/>
    </location>
</feature>
<sequence>MGPSFDKEAGSEGCAVIKPPHHRAQGGPSRASGSFRSAHLQLASEAMKTSTDLGATPLRARGPLGPSVTFLVRLLCGLSWSDQALRYQGAERWLLPHGPRKRTLPSASGDPRGFHCDGDEWKAGHPGTPVDWPLVRGRLYRNGLGGLQGSPPSLRPQRPFSSSVPAGSELLPRHPVGLSWPTRLPTPPAGHAVGRCVTAQPSGLRGPGSLLLTRAGRAQRLVHEAASPLGSEAVSPESTRTLNLPPSPVPGAFVVRGPSPGTDALMLLPSQVSELRHIPPALRTGDPRKSTRTAAGGSVPRPGLLPASAWEPPTPTPCSSESAGSRALCMAASFAPRELPSYNCC</sequence>
<feature type="region of interest" description="Disordered" evidence="1">
    <location>
        <begin position="146"/>
        <end position="172"/>
    </location>
</feature>
<keyword evidence="3" id="KW-1185">Reference proteome</keyword>
<reference evidence="3" key="1">
    <citation type="journal article" date="2013" name="Science">
        <title>Comparative analysis of bat genomes provides insight into the evolution of flight and immunity.</title>
        <authorList>
            <person name="Zhang G."/>
            <person name="Cowled C."/>
            <person name="Shi Z."/>
            <person name="Huang Z."/>
            <person name="Bishop-Lilly K.A."/>
            <person name="Fang X."/>
            <person name="Wynne J.W."/>
            <person name="Xiong Z."/>
            <person name="Baker M.L."/>
            <person name="Zhao W."/>
            <person name="Tachedjian M."/>
            <person name="Zhu Y."/>
            <person name="Zhou P."/>
            <person name="Jiang X."/>
            <person name="Ng J."/>
            <person name="Yang L."/>
            <person name="Wu L."/>
            <person name="Xiao J."/>
            <person name="Feng Y."/>
            <person name="Chen Y."/>
            <person name="Sun X."/>
            <person name="Zhang Y."/>
            <person name="Marsh G.A."/>
            <person name="Crameri G."/>
            <person name="Broder C.C."/>
            <person name="Frey K.G."/>
            <person name="Wang L.F."/>
            <person name="Wang J."/>
        </authorList>
    </citation>
    <scope>NUCLEOTIDE SEQUENCE [LARGE SCALE GENOMIC DNA]</scope>
</reference>
<dbReference type="InParanoid" id="L5K4A0"/>
<proteinExistence type="predicted"/>